<evidence type="ECO:0000313" key="2">
    <source>
        <dbReference type="EMBL" id="MEK0187546.1"/>
    </source>
</evidence>
<evidence type="ECO:0000313" key="3">
    <source>
        <dbReference type="Proteomes" id="UP001384579"/>
    </source>
</evidence>
<dbReference type="InterPro" id="IPR011010">
    <property type="entry name" value="DNA_brk_join_enz"/>
</dbReference>
<keyword evidence="3" id="KW-1185">Reference proteome</keyword>
<name>A0ABU8YTN4_9CYAN</name>
<dbReference type="Gene3D" id="1.10.443.10">
    <property type="entry name" value="Intergrase catalytic core"/>
    <property type="match status" value="1"/>
</dbReference>
<gene>
    <name evidence="2" type="ORF">WMG39_22205</name>
</gene>
<dbReference type="InterPro" id="IPR013762">
    <property type="entry name" value="Integrase-like_cat_sf"/>
</dbReference>
<dbReference type="Proteomes" id="UP001384579">
    <property type="component" value="Unassembled WGS sequence"/>
</dbReference>
<evidence type="ECO:0000256" key="1">
    <source>
        <dbReference type="ARBA" id="ARBA00023172"/>
    </source>
</evidence>
<proteinExistence type="predicted"/>
<accession>A0ABU8YTN4</accession>
<dbReference type="SUPFAM" id="SSF56349">
    <property type="entry name" value="DNA breaking-rejoining enzymes"/>
    <property type="match status" value="1"/>
</dbReference>
<protein>
    <submittedName>
        <fullName evidence="2">Uncharacterized protein</fullName>
    </submittedName>
</protein>
<sequence length="477" mass="53754">MSEKSNPVTASTTADYLIGYERILDYFQQAQKECPKGVGLKRDRKASGGYITLQFKLGDKRVNKTCGCYLTMQGITDALRKAHLVASGLQSFSSESRFLAWYDDVILDKNVIKNDLITFGQAITKVEKEYWDGRTKRRQQRDRSSISQQRTWGAVYGDYYKLLPQDTVVNLTDVLSVVNGKKQGTKCFKNCLGAMKKLAETIDSTDLLGRLKEIDGTQTEFREDLQTLSVDEFLKLRELVLAVPNNKRYHLESRRRWMWVFSMQLVYGFRVHEVFAIQNIDKPFKTKDGVVIPALNEPINKQMIAVVGEKTLLDTTTKTGYRLCIPMLPPTHPDLMECLEIKSGKLPDVRTSSNNPKTISGLYSDRAQTILRRWDKGFTQTHALRHLANLNGQMAGMSQETRAKSLGHSTQMNEGTYKKRANTQTTIDLLTQSTTEAIPLGSAIGVLKQLGSDGKNIKLLAAIYGITPDEVMELLAE</sequence>
<reference evidence="2 3" key="1">
    <citation type="journal article" date="2020" name="Harmful Algae">
        <title>Molecular and morphological characterization of a novel dihydroanatoxin-a producing Microcoleus species (cyanobacteria) from the Russian River, California, USA.</title>
        <authorList>
            <person name="Conklin K.Y."/>
            <person name="Stancheva R."/>
            <person name="Otten T.G."/>
            <person name="Fadness R."/>
            <person name="Boyer G.L."/>
            <person name="Read B."/>
            <person name="Zhang X."/>
            <person name="Sheath R.G."/>
        </authorList>
    </citation>
    <scope>NUCLEOTIDE SEQUENCE [LARGE SCALE GENOMIC DNA]</scope>
    <source>
        <strain evidence="2 3">PTRS2</strain>
    </source>
</reference>
<keyword evidence="1" id="KW-0233">DNA recombination</keyword>
<dbReference type="RefSeq" id="WP_340525056.1">
    <property type="nucleotide sequence ID" value="NZ_JBBLXS010000378.1"/>
</dbReference>
<dbReference type="EMBL" id="JBBLXS010000378">
    <property type="protein sequence ID" value="MEK0187546.1"/>
    <property type="molecule type" value="Genomic_DNA"/>
</dbReference>
<organism evidence="2 3">
    <name type="scientific">Microcoleus anatoxicus PTRS2</name>
    <dbReference type="NCBI Taxonomy" id="2705321"/>
    <lineage>
        <taxon>Bacteria</taxon>
        <taxon>Bacillati</taxon>
        <taxon>Cyanobacteriota</taxon>
        <taxon>Cyanophyceae</taxon>
        <taxon>Oscillatoriophycideae</taxon>
        <taxon>Oscillatoriales</taxon>
        <taxon>Microcoleaceae</taxon>
        <taxon>Microcoleus</taxon>
        <taxon>Microcoleus anatoxicus</taxon>
    </lineage>
</organism>
<comment type="caution">
    <text evidence="2">The sequence shown here is derived from an EMBL/GenBank/DDBJ whole genome shotgun (WGS) entry which is preliminary data.</text>
</comment>